<name>A0A1I5BD06_9FLAO</name>
<proteinExistence type="predicted"/>
<dbReference type="AlphaFoldDB" id="A0A1I5BD06"/>
<evidence type="ECO:0000313" key="2">
    <source>
        <dbReference type="Proteomes" id="UP000199153"/>
    </source>
</evidence>
<evidence type="ECO:0000313" key="1">
    <source>
        <dbReference type="EMBL" id="SFN72592.1"/>
    </source>
</evidence>
<dbReference type="OrthoDB" id="1121820at2"/>
<protein>
    <recommendedName>
        <fullName evidence="3">NIPSNAP protein</fullName>
    </recommendedName>
</protein>
<sequence>MKKFAYSFPILKDKVDQWLNFAREVNTTHKEEFSKMHQRIGVKKESWFLQESAEGYSVVVYTEAEDEHFMNKFKNDQSEFSEWFREQVSELQGVDLDFTTQMPEIVLDWEENDQ</sequence>
<dbReference type="RefSeq" id="WP_093409800.1">
    <property type="nucleotide sequence ID" value="NZ_FOVL01000014.1"/>
</dbReference>
<reference evidence="1 2" key="1">
    <citation type="submission" date="2016-10" db="EMBL/GenBank/DDBJ databases">
        <authorList>
            <person name="de Groot N.N."/>
        </authorList>
    </citation>
    <scope>NUCLEOTIDE SEQUENCE [LARGE SCALE GENOMIC DNA]</scope>
    <source>
        <strain evidence="1 2">DSM 17794</strain>
    </source>
</reference>
<keyword evidence="2" id="KW-1185">Reference proteome</keyword>
<dbReference type="EMBL" id="FOVL01000014">
    <property type="protein sequence ID" value="SFN72592.1"/>
    <property type="molecule type" value="Genomic_DNA"/>
</dbReference>
<organism evidence="1 2">
    <name type="scientific">Salegentibacter flavus</name>
    <dbReference type="NCBI Taxonomy" id="287099"/>
    <lineage>
        <taxon>Bacteria</taxon>
        <taxon>Pseudomonadati</taxon>
        <taxon>Bacteroidota</taxon>
        <taxon>Flavobacteriia</taxon>
        <taxon>Flavobacteriales</taxon>
        <taxon>Flavobacteriaceae</taxon>
        <taxon>Salegentibacter</taxon>
    </lineage>
</organism>
<accession>A0A1I5BD06</accession>
<gene>
    <name evidence="1" type="ORF">SAMN05660413_02325</name>
</gene>
<dbReference type="Proteomes" id="UP000199153">
    <property type="component" value="Unassembled WGS sequence"/>
</dbReference>
<evidence type="ECO:0008006" key="3">
    <source>
        <dbReference type="Google" id="ProtNLM"/>
    </source>
</evidence>